<evidence type="ECO:0008006" key="4">
    <source>
        <dbReference type="Google" id="ProtNLM"/>
    </source>
</evidence>
<sequence length="597" mass="69018">MNLMATLSSKQTALFIVGIILVMVSLFGLIGTLIALVLYKKTVEYTYESSRKLELVNSSPLFVKIKIFHKISLNNKENKFLEPTFKILLRNYYNIFAERFVELADETTKMFNVNNYKPKPTIRNYLKAKKIFDNACGLQSDTIYTVNNVEQILEMQKIARDWYISVIEETNNIKTLIKAKNGISNDVWGRNSLNANFLYNLNSCIELAGAEIKNSKFNEAIANLKEAYEIISKLILILDHTEKMFYLVDNQLKDKLDEIGKSIFQTSTNNELQKNNRRSQFSSISDFYKNLSTNIKREIYSLNFERAYENSETLLAQIKGFEIDMKYETAIKQFIENSQKVIKNSFSSVQNEITSLYDIWSINKQFGNNVANINSIRTKILSVEQIIKEQNEKYTNLLEEFAISETSFQKLHYAKQGSNLIDIISKIFLSFENLRVIRAQLTSKNEIINEIQSRNISLKKVLVVMEVIIAKNPNISILKTFQEHINTGFKILEKSEKNVKNNPELFYDKEKYDEMIQFLDAKIISFAIMKNDMASTIYLAKLSEVTFSYLNRFGGIESIDKSISKSLEKLQEENYIECLKDNVTILTKLNSKNIAIS</sequence>
<dbReference type="EMBL" id="CP024968">
    <property type="protein sequence ID" value="ATZ21122.1"/>
    <property type="molecule type" value="Genomic_DNA"/>
</dbReference>
<evidence type="ECO:0000313" key="3">
    <source>
        <dbReference type="Proteomes" id="UP000232221"/>
    </source>
</evidence>
<evidence type="ECO:0000313" key="2">
    <source>
        <dbReference type="EMBL" id="ATZ21122.1"/>
    </source>
</evidence>
<feature type="transmembrane region" description="Helical" evidence="1">
    <location>
        <begin position="12"/>
        <end position="39"/>
    </location>
</feature>
<dbReference type="RefSeq" id="WP_100671376.1">
    <property type="nucleotide sequence ID" value="NZ_CP022510.1"/>
</dbReference>
<dbReference type="Proteomes" id="UP000232221">
    <property type="component" value="Chromosome"/>
</dbReference>
<organism evidence="2 3">
    <name type="scientific">Mesoplasma coleopterae</name>
    <dbReference type="NCBI Taxonomy" id="324078"/>
    <lineage>
        <taxon>Bacteria</taxon>
        <taxon>Bacillati</taxon>
        <taxon>Mycoplasmatota</taxon>
        <taxon>Mollicutes</taxon>
        <taxon>Entomoplasmatales</taxon>
        <taxon>Entomoplasmataceae</taxon>
        <taxon>Mesoplasma</taxon>
    </lineage>
</organism>
<keyword evidence="1" id="KW-0812">Transmembrane</keyword>
<evidence type="ECO:0000256" key="1">
    <source>
        <dbReference type="SAM" id="Phobius"/>
    </source>
</evidence>
<protein>
    <recommendedName>
        <fullName evidence="4">Septation ring formation regulator</fullName>
    </recommendedName>
</protein>
<accession>A0A2K8P2Z7</accession>
<reference evidence="2 3" key="1">
    <citation type="submission" date="2017-11" db="EMBL/GenBank/DDBJ databases">
        <title>Genome sequence of Mesoplasma coleopterae BARC 779 (ATCC 49583).</title>
        <authorList>
            <person name="Lo W.-S."/>
            <person name="Kuo C.-H."/>
        </authorList>
    </citation>
    <scope>NUCLEOTIDE SEQUENCE [LARGE SCALE GENOMIC DNA]</scope>
    <source>
        <strain evidence="2 3">BARC 779</strain>
    </source>
</reference>
<dbReference type="AlphaFoldDB" id="A0A2K8P2Z7"/>
<dbReference type="KEGG" id="mcol:MCOLE_v1c06110"/>
<proteinExistence type="predicted"/>
<name>A0A2K8P2Z7_9MOLU</name>
<gene>
    <name evidence="2" type="ORF">MCOLE_v1c06110</name>
</gene>
<keyword evidence="1" id="KW-1133">Transmembrane helix</keyword>
<dbReference type="OrthoDB" id="391966at2"/>
<keyword evidence="3" id="KW-1185">Reference proteome</keyword>
<keyword evidence="1" id="KW-0472">Membrane</keyword>